<dbReference type="InterPro" id="IPR001261">
    <property type="entry name" value="ArgE/DapE_CS"/>
</dbReference>
<feature type="domain" description="Peptidase M20 dimerisation" evidence="15">
    <location>
        <begin position="194"/>
        <end position="297"/>
    </location>
</feature>
<dbReference type="Pfam" id="PF01546">
    <property type="entry name" value="Peptidase_M20"/>
    <property type="match status" value="1"/>
</dbReference>
<dbReference type="InterPro" id="IPR011650">
    <property type="entry name" value="Peptidase_M20_dimer"/>
</dbReference>
<evidence type="ECO:0000256" key="11">
    <source>
        <dbReference type="ARBA" id="ARBA00022915"/>
    </source>
</evidence>
<comment type="pathway">
    <text evidence="3">Amino-acid biosynthesis; L-lysine biosynthesis via DAP pathway; LL-2,6-diaminopimelate from (S)-tetrahydrodipicolinate (succinylase route): step 3/3.</text>
</comment>
<proteinExistence type="inferred from homology"/>
<comment type="cofactor">
    <cofactor evidence="2">
        <name>Zn(2+)</name>
        <dbReference type="ChEBI" id="CHEBI:29105"/>
    </cofactor>
</comment>
<keyword evidence="10" id="KW-0862">Zinc</keyword>
<name>A0A3G2R1J0_9FIRM</name>
<evidence type="ECO:0000259" key="15">
    <source>
        <dbReference type="Pfam" id="PF07687"/>
    </source>
</evidence>
<organism evidence="16 17">
    <name type="scientific">Biomaibacter acetigenes</name>
    <dbReference type="NCBI Taxonomy" id="2316383"/>
    <lineage>
        <taxon>Bacteria</taxon>
        <taxon>Bacillati</taxon>
        <taxon>Bacillota</taxon>
        <taxon>Clostridia</taxon>
        <taxon>Thermosediminibacterales</taxon>
        <taxon>Tepidanaerobacteraceae</taxon>
        <taxon>Biomaibacter</taxon>
    </lineage>
</organism>
<keyword evidence="17" id="KW-1185">Reference proteome</keyword>
<evidence type="ECO:0000256" key="9">
    <source>
        <dbReference type="ARBA" id="ARBA00022801"/>
    </source>
</evidence>
<evidence type="ECO:0000313" key="16">
    <source>
        <dbReference type="EMBL" id="AYO29209.1"/>
    </source>
</evidence>
<dbReference type="RefSeq" id="WP_122013744.1">
    <property type="nucleotide sequence ID" value="NZ_CP033169.1"/>
</dbReference>
<evidence type="ECO:0000256" key="1">
    <source>
        <dbReference type="ARBA" id="ARBA00001941"/>
    </source>
</evidence>
<gene>
    <name evidence="16" type="ORF">D2962_00085</name>
</gene>
<dbReference type="PANTHER" id="PTHR43808:SF8">
    <property type="entry name" value="PEPTIDASE M20 DIMERISATION DOMAIN-CONTAINING PROTEIN"/>
    <property type="match status" value="1"/>
</dbReference>
<protein>
    <recommendedName>
        <fullName evidence="6">Probable succinyl-diaminopimelate desuccinylase</fullName>
        <ecNumber evidence="5">3.5.1.18</ecNumber>
    </recommendedName>
</protein>
<dbReference type="InterPro" id="IPR002933">
    <property type="entry name" value="Peptidase_M20"/>
</dbReference>
<dbReference type="GO" id="GO:0009089">
    <property type="term" value="P:lysine biosynthetic process via diaminopimelate"/>
    <property type="evidence" value="ECO:0007669"/>
    <property type="project" value="UniProtKB-UniPathway"/>
</dbReference>
<dbReference type="SUPFAM" id="SSF55031">
    <property type="entry name" value="Bacterial exopeptidase dimerisation domain"/>
    <property type="match status" value="1"/>
</dbReference>
<evidence type="ECO:0000313" key="17">
    <source>
        <dbReference type="Proteomes" id="UP000280960"/>
    </source>
</evidence>
<dbReference type="SUPFAM" id="SSF53187">
    <property type="entry name" value="Zn-dependent exopeptidases"/>
    <property type="match status" value="1"/>
</dbReference>
<evidence type="ECO:0000256" key="8">
    <source>
        <dbReference type="ARBA" id="ARBA00022723"/>
    </source>
</evidence>
<keyword evidence="8" id="KW-0479">Metal-binding</keyword>
<dbReference type="EMBL" id="CP033169">
    <property type="protein sequence ID" value="AYO29209.1"/>
    <property type="molecule type" value="Genomic_DNA"/>
</dbReference>
<dbReference type="AlphaFoldDB" id="A0A3G2R1J0"/>
<comment type="catalytic activity">
    <reaction evidence="14">
        <text>N-succinyl-(2S,6S)-2,6-diaminopimelate + H2O = (2S,6S)-2,6-diaminopimelate + succinate</text>
        <dbReference type="Rhea" id="RHEA:22608"/>
        <dbReference type="ChEBI" id="CHEBI:15377"/>
        <dbReference type="ChEBI" id="CHEBI:30031"/>
        <dbReference type="ChEBI" id="CHEBI:57609"/>
        <dbReference type="ChEBI" id="CHEBI:58087"/>
        <dbReference type="EC" id="3.5.1.18"/>
    </reaction>
</comment>
<dbReference type="GO" id="GO:0019877">
    <property type="term" value="P:diaminopimelate biosynthetic process"/>
    <property type="evidence" value="ECO:0007669"/>
    <property type="project" value="UniProtKB-KW"/>
</dbReference>
<dbReference type="GO" id="GO:0046872">
    <property type="term" value="F:metal ion binding"/>
    <property type="evidence" value="ECO:0007669"/>
    <property type="project" value="UniProtKB-KW"/>
</dbReference>
<dbReference type="InterPro" id="IPR010182">
    <property type="entry name" value="ArgE/DapE"/>
</dbReference>
<dbReference type="NCBIfam" id="TIGR01910">
    <property type="entry name" value="DapE-ArgE"/>
    <property type="match status" value="1"/>
</dbReference>
<keyword evidence="12" id="KW-0457">Lysine biosynthesis</keyword>
<dbReference type="PROSITE" id="PS00759">
    <property type="entry name" value="ARGE_DAPE_CPG2_2"/>
    <property type="match status" value="1"/>
</dbReference>
<dbReference type="Pfam" id="PF07687">
    <property type="entry name" value="M20_dimer"/>
    <property type="match status" value="1"/>
</dbReference>
<dbReference type="GO" id="GO:0009014">
    <property type="term" value="F:succinyl-diaminopimelate desuccinylase activity"/>
    <property type="evidence" value="ECO:0007669"/>
    <property type="project" value="UniProtKB-EC"/>
</dbReference>
<keyword evidence="7" id="KW-0028">Amino-acid biosynthesis</keyword>
<sequence length="399" mass="44374">MKMNTEGDTNGNMDDIMQKQINEWFDKEDRVLPILKELIRFRSVNPPGNEHSLAVFICEWLADRGFDVTVQRVEEGRSNIIANFGCSGHIGMILNGHLDVVPAAGEWRYPPFEATLENGKIYGRGTADMKGGIAAMMAAAEFISTFRLAGSKKLSLVFVCDEESGNKGMRRYVADRITADAAIIGEPTQLEIHTGHRGFMNIKITAYGISCHSSHPENGINAIYIMSDIIQNLKKYQEHLKSRKDKYLGNATISVGTIKGGIKVNIVPDECTIEMERRLLPGETREEIINELKTWINCSEEVIEIETLPELKASGSKPDSVLVRDLSLLIQKSFGKAPMVKAFPAGCEASFFTEELNIPAVIFGPGSLEQAHRSDEWVCEKQLRKAAKIYSGISLKYTK</sequence>
<evidence type="ECO:0000256" key="10">
    <source>
        <dbReference type="ARBA" id="ARBA00022833"/>
    </source>
</evidence>
<dbReference type="PANTHER" id="PTHR43808">
    <property type="entry name" value="ACETYLORNITHINE DEACETYLASE"/>
    <property type="match status" value="1"/>
</dbReference>
<evidence type="ECO:0000256" key="6">
    <source>
        <dbReference type="ARBA" id="ARBA00016853"/>
    </source>
</evidence>
<keyword evidence="13" id="KW-0170">Cobalt</keyword>
<evidence type="ECO:0000256" key="3">
    <source>
        <dbReference type="ARBA" id="ARBA00005130"/>
    </source>
</evidence>
<dbReference type="Gene3D" id="3.40.630.10">
    <property type="entry name" value="Zn peptidases"/>
    <property type="match status" value="1"/>
</dbReference>
<dbReference type="UniPathway" id="UPA00034">
    <property type="reaction ID" value="UER00021"/>
</dbReference>
<dbReference type="EC" id="3.5.1.18" evidence="5"/>
<dbReference type="CDD" id="cd08659">
    <property type="entry name" value="M20_ArgE_DapE-like"/>
    <property type="match status" value="1"/>
</dbReference>
<dbReference type="Proteomes" id="UP000280960">
    <property type="component" value="Chromosome"/>
</dbReference>
<evidence type="ECO:0000256" key="7">
    <source>
        <dbReference type="ARBA" id="ARBA00022605"/>
    </source>
</evidence>
<dbReference type="KEGG" id="bacg:D2962_00085"/>
<evidence type="ECO:0000256" key="5">
    <source>
        <dbReference type="ARBA" id="ARBA00011921"/>
    </source>
</evidence>
<reference evidence="16 17" key="1">
    <citation type="submission" date="2018-10" db="EMBL/GenBank/DDBJ databases">
        <authorList>
            <person name="Zhang X."/>
        </authorList>
    </citation>
    <scope>NUCLEOTIDE SEQUENCE [LARGE SCALE GENOMIC DNA]</scope>
    <source>
        <strain evidence="16 17">SK-G1</strain>
    </source>
</reference>
<evidence type="ECO:0000256" key="2">
    <source>
        <dbReference type="ARBA" id="ARBA00001947"/>
    </source>
</evidence>
<keyword evidence="11" id="KW-0220">Diaminopimelate biosynthesis</keyword>
<dbReference type="InterPro" id="IPR050072">
    <property type="entry name" value="Peptidase_M20A"/>
</dbReference>
<dbReference type="InterPro" id="IPR036264">
    <property type="entry name" value="Bact_exopeptidase_dim_dom"/>
</dbReference>
<comment type="cofactor">
    <cofactor evidence="1">
        <name>Co(2+)</name>
        <dbReference type="ChEBI" id="CHEBI:48828"/>
    </cofactor>
</comment>
<accession>A0A3G2R1J0</accession>
<evidence type="ECO:0000256" key="14">
    <source>
        <dbReference type="ARBA" id="ARBA00051301"/>
    </source>
</evidence>
<evidence type="ECO:0000256" key="13">
    <source>
        <dbReference type="ARBA" id="ARBA00023285"/>
    </source>
</evidence>
<evidence type="ECO:0000256" key="4">
    <source>
        <dbReference type="ARBA" id="ARBA00006247"/>
    </source>
</evidence>
<keyword evidence="9" id="KW-0378">Hydrolase</keyword>
<dbReference type="Gene3D" id="3.30.70.360">
    <property type="match status" value="1"/>
</dbReference>
<comment type="similarity">
    <text evidence="4">Belongs to the peptidase M20A family.</text>
</comment>
<evidence type="ECO:0000256" key="12">
    <source>
        <dbReference type="ARBA" id="ARBA00023154"/>
    </source>
</evidence>